<keyword evidence="1" id="KW-1133">Transmembrane helix</keyword>
<feature type="transmembrane region" description="Helical" evidence="1">
    <location>
        <begin position="21"/>
        <end position="42"/>
    </location>
</feature>
<name>A0A2S0HZS5_9FLAO</name>
<keyword evidence="3" id="KW-1185">Reference proteome</keyword>
<dbReference type="Proteomes" id="UP000238442">
    <property type="component" value="Chromosome"/>
</dbReference>
<dbReference type="OrthoDB" id="822590at2"/>
<keyword evidence="1" id="KW-0472">Membrane</keyword>
<evidence type="ECO:0000313" key="2">
    <source>
        <dbReference type="EMBL" id="AVI52162.1"/>
    </source>
</evidence>
<protein>
    <submittedName>
        <fullName evidence="2">Uncharacterized protein</fullName>
    </submittedName>
</protein>
<reference evidence="2 3" key="1">
    <citation type="submission" date="2018-02" db="EMBL/GenBank/DDBJ databases">
        <title>Genomic analysis of the strain RR4-38 isolated from a seawater recirculating aquaculture system.</title>
        <authorList>
            <person name="Kim Y.-S."/>
            <person name="Jang Y.H."/>
            <person name="Kim K.-H."/>
        </authorList>
    </citation>
    <scope>NUCLEOTIDE SEQUENCE [LARGE SCALE GENOMIC DNA]</scope>
    <source>
        <strain evidence="2 3">RR4-38</strain>
    </source>
</reference>
<dbReference type="AlphaFoldDB" id="A0A2S0HZS5"/>
<evidence type="ECO:0000313" key="3">
    <source>
        <dbReference type="Proteomes" id="UP000238442"/>
    </source>
</evidence>
<accession>A0A2S0HZS5</accession>
<sequence>MIKFFRRIRLKLMSENKTGKYLLYAIGEIVLVVIGILIALQINNANEARKERDREINYLSNLKADLVSEIENNRNFAEYRFQKAKACTRLLGLNEPETKEEVRDYTDVYEQVFIWGEYVPNNNTFKELLSSGNLSLIKNDSIKNRLMELQKRYTGIASGEHHMRREFEEYLYNPHVKNATALGYFDLSKAVKGFPQRLKIQDIPDSVHRQLIMDAKWQHNDHVFKNGLRLAMMNNSYLAGLHENLVLYLKETIQQIDGEIEK</sequence>
<keyword evidence="1" id="KW-0812">Transmembrane</keyword>
<dbReference type="KEGG" id="aue:C5O00_13765"/>
<gene>
    <name evidence="2" type="ORF">C5O00_13765</name>
</gene>
<dbReference type="EMBL" id="CP027062">
    <property type="protein sequence ID" value="AVI52162.1"/>
    <property type="molecule type" value="Genomic_DNA"/>
</dbReference>
<evidence type="ECO:0000256" key="1">
    <source>
        <dbReference type="SAM" id="Phobius"/>
    </source>
</evidence>
<organism evidence="2 3">
    <name type="scientific">Pukyongia salina</name>
    <dbReference type="NCBI Taxonomy" id="2094025"/>
    <lineage>
        <taxon>Bacteria</taxon>
        <taxon>Pseudomonadati</taxon>
        <taxon>Bacteroidota</taxon>
        <taxon>Flavobacteriia</taxon>
        <taxon>Flavobacteriales</taxon>
        <taxon>Flavobacteriaceae</taxon>
        <taxon>Pukyongia</taxon>
    </lineage>
</organism>
<proteinExistence type="predicted"/>
<dbReference type="Pfam" id="PF19578">
    <property type="entry name" value="DUF6090"/>
    <property type="match status" value="1"/>
</dbReference>
<dbReference type="InterPro" id="IPR045749">
    <property type="entry name" value="DUF6090"/>
</dbReference>